<feature type="transmembrane region" description="Helical" evidence="1">
    <location>
        <begin position="20"/>
        <end position="44"/>
    </location>
</feature>
<dbReference type="Proteomes" id="UP001142430">
    <property type="component" value="Segment"/>
</dbReference>
<protein>
    <submittedName>
        <fullName evidence="2">Uncharacterized protein</fullName>
    </submittedName>
</protein>
<dbReference type="EMBL" id="OK337614">
    <property type="protein sequence ID" value="UNP64526.1"/>
    <property type="molecule type" value="Genomic_DNA"/>
</dbReference>
<keyword evidence="1" id="KW-1133">Transmembrane helix</keyword>
<evidence type="ECO:0000313" key="2">
    <source>
        <dbReference type="EMBL" id="UNP64526.1"/>
    </source>
</evidence>
<sequence>MFFLILTRRRRVSLEGPVQLFLVFSFLQFFLAFPFCDFFCLLCPPLPGIPCPRGEAFLLFLVFPFTFFLAFGFCDFFGLWVLFFFWSLGFLLFLVFLECSFYSFFGLSLLLFFCDFFTTSQPYLPKALFTYLQVQSDD</sequence>
<feature type="transmembrane region" description="Helical" evidence="1">
    <location>
        <begin position="56"/>
        <end position="73"/>
    </location>
</feature>
<proteinExistence type="predicted"/>
<evidence type="ECO:0000313" key="3">
    <source>
        <dbReference type="Proteomes" id="UP001142430"/>
    </source>
</evidence>
<reference evidence="2" key="1">
    <citation type="submission" date="2021-09" db="EMBL/GenBank/DDBJ databases">
        <title>The complete genome of the Saguinine gammaherpesvirus 1 (SgGHV-1).</title>
        <authorList>
            <person name="Marti-Carreras J."/>
            <person name="Maes P."/>
        </authorList>
    </citation>
    <scope>NUCLEOTIDE SEQUENCE</scope>
    <source>
        <strain evidence="2">S338D</strain>
    </source>
</reference>
<accession>A0A9Q8VHF0</accession>
<name>A0A9Q8VHF0_9GAMA</name>
<keyword evidence="1" id="KW-0812">Transmembrane</keyword>
<evidence type="ECO:0000256" key="1">
    <source>
        <dbReference type="SAM" id="Phobius"/>
    </source>
</evidence>
<organism evidence="2 3">
    <name type="scientific">Saguinine gammaherpesvirus 1</name>
    <dbReference type="NCBI Taxonomy" id="2169901"/>
    <lineage>
        <taxon>Viruses</taxon>
        <taxon>Duplodnaviria</taxon>
        <taxon>Heunggongvirae</taxon>
        <taxon>Peploviricota</taxon>
        <taxon>Herviviricetes</taxon>
        <taxon>Herpesvirales</taxon>
        <taxon>Orthoherpesviridae</taxon>
        <taxon>Gammaherpesvirinae</taxon>
    </lineage>
</organism>
<keyword evidence="1" id="KW-0472">Membrane</keyword>